<proteinExistence type="predicted"/>
<evidence type="ECO:0000256" key="1">
    <source>
        <dbReference type="SAM" id="Phobius"/>
    </source>
</evidence>
<accession>A0A6C0IV20</accession>
<protein>
    <submittedName>
        <fullName evidence="2">Uncharacterized protein</fullName>
    </submittedName>
</protein>
<reference evidence="2" key="1">
    <citation type="journal article" date="2020" name="Nature">
        <title>Giant virus diversity and host interactions through global metagenomics.</title>
        <authorList>
            <person name="Schulz F."/>
            <person name="Roux S."/>
            <person name="Paez-Espino D."/>
            <person name="Jungbluth S."/>
            <person name="Walsh D.A."/>
            <person name="Denef V.J."/>
            <person name="McMahon K.D."/>
            <person name="Konstantinidis K.T."/>
            <person name="Eloe-Fadrosh E.A."/>
            <person name="Kyrpides N.C."/>
            <person name="Woyke T."/>
        </authorList>
    </citation>
    <scope>NUCLEOTIDE SEQUENCE</scope>
    <source>
        <strain evidence="2">GVMAG-M-3300024510-1</strain>
    </source>
</reference>
<name>A0A6C0IV20_9ZZZZ</name>
<evidence type="ECO:0000313" key="2">
    <source>
        <dbReference type="EMBL" id="QHT97134.1"/>
    </source>
</evidence>
<organism evidence="2">
    <name type="scientific">viral metagenome</name>
    <dbReference type="NCBI Taxonomy" id="1070528"/>
    <lineage>
        <taxon>unclassified sequences</taxon>
        <taxon>metagenomes</taxon>
        <taxon>organismal metagenomes</taxon>
    </lineage>
</organism>
<sequence length="76" mass="9062">MSLLDAEAIVQAQRSRYNEMLLREHGLRKREMIQKSVNKEKIRRRDESRYCTCFFVAVFTCIALYSMASRKDLRIS</sequence>
<dbReference type="EMBL" id="MN740272">
    <property type="protein sequence ID" value="QHT97134.1"/>
    <property type="molecule type" value="Genomic_DNA"/>
</dbReference>
<keyword evidence="1" id="KW-1133">Transmembrane helix</keyword>
<keyword evidence="1" id="KW-0472">Membrane</keyword>
<keyword evidence="1" id="KW-0812">Transmembrane</keyword>
<dbReference type="AlphaFoldDB" id="A0A6C0IV20"/>
<feature type="transmembrane region" description="Helical" evidence="1">
    <location>
        <begin position="50"/>
        <end position="68"/>
    </location>
</feature>